<dbReference type="PANTHER" id="PTHR33108">
    <property type="entry name" value="OS01G0745000 PROTEIN"/>
    <property type="match status" value="1"/>
</dbReference>
<protein>
    <recommendedName>
        <fullName evidence="4">DUF1677 family protein</fullName>
    </recommendedName>
</protein>
<evidence type="ECO:0000256" key="1">
    <source>
        <dbReference type="SAM" id="MobiDB-lite"/>
    </source>
</evidence>
<proteinExistence type="predicted"/>
<feature type="region of interest" description="Disordered" evidence="1">
    <location>
        <begin position="89"/>
        <end position="112"/>
    </location>
</feature>
<evidence type="ECO:0008006" key="4">
    <source>
        <dbReference type="Google" id="ProtNLM"/>
    </source>
</evidence>
<reference evidence="2" key="2">
    <citation type="submission" date="2019-07" db="EMBL/GenBank/DDBJ databases">
        <authorList>
            <person name="Yang Y."/>
            <person name="Bocs S."/>
            <person name="Baudouin L."/>
        </authorList>
    </citation>
    <scope>NUCLEOTIDE SEQUENCE</scope>
    <source>
        <tissue evidence="2">Spear leaf of Hainan Tall coconut</tissue>
    </source>
</reference>
<dbReference type="Proteomes" id="UP000797356">
    <property type="component" value="Chromosome 14"/>
</dbReference>
<gene>
    <name evidence="2" type="ORF">COCNU_14G002840</name>
</gene>
<evidence type="ECO:0000313" key="2">
    <source>
        <dbReference type="EMBL" id="KAG1367816.1"/>
    </source>
</evidence>
<accession>A0A8K0IU95</accession>
<comment type="caution">
    <text evidence="2">The sequence shown here is derived from an EMBL/GenBank/DDBJ whole genome shotgun (WGS) entry which is preliminary data.</text>
</comment>
<dbReference type="OrthoDB" id="678173at2759"/>
<reference evidence="2" key="1">
    <citation type="journal article" date="2017" name="Gigascience">
        <title>The genome draft of coconut (Cocos nucifera).</title>
        <authorList>
            <person name="Xiao Y."/>
            <person name="Xu P."/>
            <person name="Fan H."/>
            <person name="Baudouin L."/>
            <person name="Xia W."/>
            <person name="Bocs S."/>
            <person name="Xu J."/>
            <person name="Li Q."/>
            <person name="Guo A."/>
            <person name="Zhou L."/>
            <person name="Li J."/>
            <person name="Wu Y."/>
            <person name="Ma Z."/>
            <person name="Armero A."/>
            <person name="Issali A.E."/>
            <person name="Liu N."/>
            <person name="Peng M."/>
            <person name="Yang Y."/>
        </authorList>
    </citation>
    <scope>NUCLEOTIDE SEQUENCE</scope>
    <source>
        <tissue evidence="2">Spear leaf of Hainan Tall coconut</tissue>
    </source>
</reference>
<sequence length="128" mass="14300">MNTNEVEMVECEFCGMSEECTPTYISGIKEFFCGKWVCGLCSEAVKELVKRTPALTMEEAMESHMALCRKFNSTTRLNPKLSLASTMKDIARKSSERRTSKDSHGSQISRTVSCGAVSDVKFKRSPIQ</sequence>
<feature type="compositionally biased region" description="Basic and acidic residues" evidence="1">
    <location>
        <begin position="89"/>
        <end position="104"/>
    </location>
</feature>
<dbReference type="InterPro" id="IPR012876">
    <property type="entry name" value="DUF1677_pln"/>
</dbReference>
<dbReference type="EMBL" id="CM017885">
    <property type="protein sequence ID" value="KAG1367816.1"/>
    <property type="molecule type" value="Genomic_DNA"/>
</dbReference>
<evidence type="ECO:0000313" key="3">
    <source>
        <dbReference type="Proteomes" id="UP000797356"/>
    </source>
</evidence>
<dbReference type="Pfam" id="PF07911">
    <property type="entry name" value="DUF1677"/>
    <property type="match status" value="1"/>
</dbReference>
<dbReference type="PANTHER" id="PTHR33108:SF14">
    <property type="entry name" value="OS01G0745000 PROTEIN"/>
    <property type="match status" value="1"/>
</dbReference>
<name>A0A8K0IU95_COCNU</name>
<keyword evidence="3" id="KW-1185">Reference proteome</keyword>
<dbReference type="AlphaFoldDB" id="A0A8K0IU95"/>
<organism evidence="2 3">
    <name type="scientific">Cocos nucifera</name>
    <name type="common">Coconut palm</name>
    <dbReference type="NCBI Taxonomy" id="13894"/>
    <lineage>
        <taxon>Eukaryota</taxon>
        <taxon>Viridiplantae</taxon>
        <taxon>Streptophyta</taxon>
        <taxon>Embryophyta</taxon>
        <taxon>Tracheophyta</taxon>
        <taxon>Spermatophyta</taxon>
        <taxon>Magnoliopsida</taxon>
        <taxon>Liliopsida</taxon>
        <taxon>Arecaceae</taxon>
        <taxon>Arecoideae</taxon>
        <taxon>Cocoseae</taxon>
        <taxon>Attaleinae</taxon>
        <taxon>Cocos</taxon>
    </lineage>
</organism>